<feature type="compositionally biased region" description="Basic and acidic residues" evidence="1">
    <location>
        <begin position="306"/>
        <end position="318"/>
    </location>
</feature>
<dbReference type="SUPFAM" id="SSF53448">
    <property type="entry name" value="Nucleotide-diphospho-sugar transferases"/>
    <property type="match status" value="1"/>
</dbReference>
<dbReference type="PANTHER" id="PTHR43179:SF7">
    <property type="entry name" value="RHAMNOSYLTRANSFERASE WBBL"/>
    <property type="match status" value="1"/>
</dbReference>
<dbReference type="AlphaFoldDB" id="A0A7K1FNW6"/>
<dbReference type="InterPro" id="IPR001173">
    <property type="entry name" value="Glyco_trans_2-like"/>
</dbReference>
<keyword evidence="3" id="KW-0808">Transferase</keyword>
<dbReference type="InterPro" id="IPR029044">
    <property type="entry name" value="Nucleotide-diphossugar_trans"/>
</dbReference>
<gene>
    <name evidence="3" type="ORF">GIS00_18070</name>
</gene>
<feature type="domain" description="Glycosyltransferase 2-like" evidence="2">
    <location>
        <begin position="19"/>
        <end position="145"/>
    </location>
</feature>
<dbReference type="EMBL" id="WLYK01000008">
    <property type="protein sequence ID" value="MTD15845.1"/>
    <property type="molecule type" value="Genomic_DNA"/>
</dbReference>
<evidence type="ECO:0000256" key="1">
    <source>
        <dbReference type="SAM" id="MobiDB-lite"/>
    </source>
</evidence>
<protein>
    <submittedName>
        <fullName evidence="3">Glycosyltransferase</fullName>
    </submittedName>
</protein>
<keyword evidence="4" id="KW-1185">Reference proteome</keyword>
<organism evidence="3 4">
    <name type="scientific">Nakamurella alba</name>
    <dbReference type="NCBI Taxonomy" id="2665158"/>
    <lineage>
        <taxon>Bacteria</taxon>
        <taxon>Bacillati</taxon>
        <taxon>Actinomycetota</taxon>
        <taxon>Actinomycetes</taxon>
        <taxon>Nakamurellales</taxon>
        <taxon>Nakamurellaceae</taxon>
        <taxon>Nakamurella</taxon>
    </lineage>
</organism>
<evidence type="ECO:0000313" key="4">
    <source>
        <dbReference type="Proteomes" id="UP000460221"/>
    </source>
</evidence>
<sequence length="318" mass="34999">MRATPDPVSGRSQVTGRVSVVITHYRAQDELLACLDTIAGLPGAQHLEVVVADSDAEPHTAALVDEHLPGTRYVPFASNCGYAALVNAGLAVTDRPYVLVLNADIQVTDELLPRLVAHLDEHPDVGIVGPGVLGGDDHHQTTAFRFYRPSTIAYRRTPLGSRTGRGRAELERFEMVHEVSHARTHDVPLEADWLMGAAMLVRRSAAVEVGPMDESYFLYFEDVDWCLQFWQRGWRVHQLPGVQCRHLWSRASAKGGVAALLVNPLARRHLRSALKFFLRHGVSPSRPRIAAPVRPADRAVALPEQRSVDDDISARAAS</sequence>
<reference evidence="3 4" key="1">
    <citation type="submission" date="2019-11" db="EMBL/GenBank/DDBJ databases">
        <authorList>
            <person name="Jiang L.-Q."/>
        </authorList>
    </citation>
    <scope>NUCLEOTIDE SEQUENCE [LARGE SCALE GENOMIC DNA]</scope>
    <source>
        <strain evidence="3 4">YIM 132087</strain>
    </source>
</reference>
<feature type="compositionally biased region" description="Low complexity" evidence="1">
    <location>
        <begin position="293"/>
        <end position="303"/>
    </location>
</feature>
<dbReference type="CDD" id="cd04186">
    <property type="entry name" value="GT_2_like_c"/>
    <property type="match status" value="1"/>
</dbReference>
<evidence type="ECO:0000259" key="2">
    <source>
        <dbReference type="Pfam" id="PF00535"/>
    </source>
</evidence>
<name>A0A7K1FNW6_9ACTN</name>
<evidence type="ECO:0000313" key="3">
    <source>
        <dbReference type="EMBL" id="MTD15845.1"/>
    </source>
</evidence>
<accession>A0A7K1FNW6</accession>
<dbReference type="RefSeq" id="WP_154769865.1">
    <property type="nucleotide sequence ID" value="NZ_WLYK01000008.1"/>
</dbReference>
<dbReference type="Gene3D" id="3.90.550.10">
    <property type="entry name" value="Spore Coat Polysaccharide Biosynthesis Protein SpsA, Chain A"/>
    <property type="match status" value="1"/>
</dbReference>
<dbReference type="GO" id="GO:0016740">
    <property type="term" value="F:transferase activity"/>
    <property type="evidence" value="ECO:0007669"/>
    <property type="project" value="UniProtKB-KW"/>
</dbReference>
<dbReference type="Proteomes" id="UP000460221">
    <property type="component" value="Unassembled WGS sequence"/>
</dbReference>
<dbReference type="PANTHER" id="PTHR43179">
    <property type="entry name" value="RHAMNOSYLTRANSFERASE WBBL"/>
    <property type="match status" value="1"/>
</dbReference>
<feature type="region of interest" description="Disordered" evidence="1">
    <location>
        <begin position="293"/>
        <end position="318"/>
    </location>
</feature>
<comment type="caution">
    <text evidence="3">The sequence shown here is derived from an EMBL/GenBank/DDBJ whole genome shotgun (WGS) entry which is preliminary data.</text>
</comment>
<proteinExistence type="predicted"/>
<dbReference type="Pfam" id="PF00535">
    <property type="entry name" value="Glycos_transf_2"/>
    <property type="match status" value="1"/>
</dbReference>